<feature type="transmembrane region" description="Helical" evidence="1">
    <location>
        <begin position="6"/>
        <end position="35"/>
    </location>
</feature>
<evidence type="ECO:0000313" key="2">
    <source>
        <dbReference type="EMBL" id="AIJ09054.1"/>
    </source>
</evidence>
<gene>
    <name evidence="2" type="ORF">ETEE_2618</name>
</gene>
<protein>
    <submittedName>
        <fullName evidence="2">Uncharacterized protein</fullName>
    </submittedName>
</protein>
<organism evidence="2 3">
    <name type="scientific">Edwardsiella anguillarum ET080813</name>
    <dbReference type="NCBI Taxonomy" id="667120"/>
    <lineage>
        <taxon>Bacteria</taxon>
        <taxon>Pseudomonadati</taxon>
        <taxon>Pseudomonadota</taxon>
        <taxon>Gammaproteobacteria</taxon>
        <taxon>Enterobacterales</taxon>
        <taxon>Hafniaceae</taxon>
        <taxon>Edwardsiella</taxon>
    </lineage>
</organism>
<keyword evidence="1" id="KW-1133">Transmembrane helix</keyword>
<dbReference type="KEGG" id="ete:ETEE_2618"/>
<dbReference type="EMBL" id="CP006664">
    <property type="protein sequence ID" value="AIJ09054.1"/>
    <property type="molecule type" value="Genomic_DNA"/>
</dbReference>
<dbReference type="AlphaFoldDB" id="A0A076LU32"/>
<keyword evidence="1" id="KW-0472">Membrane</keyword>
<dbReference type="HOGENOM" id="CLU_2878689_0_0_6"/>
<keyword evidence="1" id="KW-0812">Transmembrane</keyword>
<proteinExistence type="predicted"/>
<reference evidence="2 3" key="1">
    <citation type="journal article" date="2012" name="PLoS ONE">
        <title>Edwardsiella comparative phylogenomics reveal the new intra/inter-species taxonomic relationships, virulence evolution and niche adaptation mechanisms.</title>
        <authorList>
            <person name="Yang M."/>
            <person name="Lv Y."/>
            <person name="Xiao J."/>
            <person name="Wu H."/>
            <person name="Zheng H."/>
            <person name="Liu Q."/>
            <person name="Zhang Y."/>
            <person name="Wang Q."/>
        </authorList>
    </citation>
    <scope>NUCLEOTIDE SEQUENCE [LARGE SCALE GENOMIC DNA]</scope>
    <source>
        <strain evidence="3">080813</strain>
    </source>
</reference>
<name>A0A076LU32_9GAMM</name>
<evidence type="ECO:0000313" key="3">
    <source>
        <dbReference type="Proteomes" id="UP000028681"/>
    </source>
</evidence>
<evidence type="ECO:0000256" key="1">
    <source>
        <dbReference type="SAM" id="Phobius"/>
    </source>
</evidence>
<accession>A0A076LU32</accession>
<dbReference type="Proteomes" id="UP000028681">
    <property type="component" value="Chromosome"/>
</dbReference>
<sequence length="63" mass="7132">MLSIDQMINIILILVEGGAWNAFILSHVFLTISIVNESTSLREMFIKLLDGNPIRIDCEKLND</sequence>